<keyword evidence="9" id="KW-1090">Inhibition of host innate immune response by virus</keyword>
<sequence length="135" mass="15567">MRNSTPSKHHSSPPSIKAQHRCAKKKAIRRKRIDLSCGCTYYMHINCSSHGFTHRGEHHCGSTKEWRLYLGDKKSPLFRDFGALPNTKRINDDGHQNAHQIQPRSEESTADAQVLPQPDNLPLFEDDFWDDIINF</sequence>
<dbReference type="Proteomes" id="UP000241374">
    <property type="component" value="Segment DNA A"/>
</dbReference>
<organism evidence="20">
    <name type="scientific">Velvet bean golden mosaic virus</name>
    <dbReference type="NCBI Taxonomy" id="1881630"/>
    <lineage>
        <taxon>Viruses</taxon>
        <taxon>Monodnaviria</taxon>
        <taxon>Shotokuvirae</taxon>
        <taxon>Cressdnaviricota</taxon>
        <taxon>Repensiviricetes</taxon>
        <taxon>Geplafuvirales</taxon>
        <taxon>Geminiviridae</taxon>
        <taxon>Begomovirus</taxon>
        <taxon>Begomovirus mucunaflavi</taxon>
    </lineage>
</organism>
<keyword evidence="5 17" id="KW-0941">Suppressor of RNA silencing</keyword>
<dbReference type="EMBL" id="KU569579">
    <property type="protein sequence ID" value="ANW06450.1"/>
    <property type="molecule type" value="Genomic_DNA"/>
</dbReference>
<dbReference type="EMBL" id="KU569580">
    <property type="protein sequence ID" value="ANW06455.1"/>
    <property type="molecule type" value="Genomic_DNA"/>
</dbReference>
<dbReference type="EMBL" id="KU569583">
    <property type="protein sequence ID" value="ANW06473.1"/>
    <property type="molecule type" value="Genomic_DNA"/>
</dbReference>
<dbReference type="EMBL" id="KU569582">
    <property type="protein sequence ID" value="ANW06467.1"/>
    <property type="molecule type" value="Genomic_DNA"/>
</dbReference>
<dbReference type="EMBL" id="KU569581">
    <property type="protein sequence ID" value="ANW06461.1"/>
    <property type="molecule type" value="Genomic_DNA"/>
</dbReference>
<dbReference type="GO" id="GO:0042025">
    <property type="term" value="C:host cell nucleus"/>
    <property type="evidence" value="ECO:0007669"/>
    <property type="project" value="UniProtKB-SubCell"/>
</dbReference>
<comment type="subunit">
    <text evidence="17">Monomer. Homodimer. Homooligomer. Self-interaction correlates with nuclear localization and efficient activation of transcription.</text>
</comment>
<dbReference type="GO" id="GO:0005198">
    <property type="term" value="F:structural molecule activity"/>
    <property type="evidence" value="ECO:0007669"/>
    <property type="project" value="InterPro"/>
</dbReference>
<protein>
    <recommendedName>
        <fullName evidence="4 17">Transcriptional activator protein</fullName>
        <shortName evidence="17">TrAP</shortName>
    </recommendedName>
</protein>
<evidence type="ECO:0000256" key="12">
    <source>
        <dbReference type="ARBA" id="ARBA00022833"/>
    </source>
</evidence>
<evidence type="ECO:0000256" key="6">
    <source>
        <dbReference type="ARBA" id="ARBA00022553"/>
    </source>
</evidence>
<keyword evidence="15 17" id="KW-1035">Host cytoplasm</keyword>
<keyword evidence="25" id="KW-1185">Reference proteome</keyword>
<evidence type="ECO:0000256" key="5">
    <source>
        <dbReference type="ARBA" id="ARBA00022463"/>
    </source>
</evidence>
<gene>
    <name evidence="20" type="primary">C2</name>
</gene>
<evidence type="ECO:0000256" key="4">
    <source>
        <dbReference type="ARBA" id="ARBA00014388"/>
    </source>
</evidence>
<evidence type="ECO:0000313" key="24">
    <source>
        <dbReference type="EMBL" id="ANW06473.1"/>
    </source>
</evidence>
<evidence type="ECO:0000313" key="20">
    <source>
        <dbReference type="EMBL" id="ANW06450.1"/>
    </source>
</evidence>
<keyword evidence="14 17" id="KW-0010">Activator</keyword>
<dbReference type="GO" id="GO:0019028">
    <property type="term" value="C:viral capsid"/>
    <property type="evidence" value="ECO:0007669"/>
    <property type="project" value="InterPro"/>
</dbReference>
<evidence type="ECO:0000256" key="7">
    <source>
        <dbReference type="ARBA" id="ARBA00022562"/>
    </source>
</evidence>
<name>A0A1B1UUF1_9GEMI</name>
<keyword evidence="12 17" id="KW-0862">Zinc</keyword>
<evidence type="ECO:0000256" key="16">
    <source>
        <dbReference type="ARBA" id="ARBA00023280"/>
    </source>
</evidence>
<evidence type="ECO:0000313" key="22">
    <source>
        <dbReference type="EMBL" id="ANW06461.1"/>
    </source>
</evidence>
<dbReference type="Pfam" id="PF01440">
    <property type="entry name" value="Gemini_AL2"/>
    <property type="match status" value="1"/>
</dbReference>
<evidence type="ECO:0000313" key="25">
    <source>
        <dbReference type="Proteomes" id="UP000241374"/>
    </source>
</evidence>
<dbReference type="GO" id="GO:0030430">
    <property type="term" value="C:host cell cytoplasm"/>
    <property type="evidence" value="ECO:0007669"/>
    <property type="project" value="UniProtKB-SubCell"/>
</dbReference>
<dbReference type="PRINTS" id="PR00230">
    <property type="entry name" value="GEMCOATAL2"/>
</dbReference>
<keyword evidence="10 17" id="KW-0479">Metal-binding</keyword>
<evidence type="ECO:0000313" key="19">
    <source>
        <dbReference type="EMBL" id="ANW06443.1"/>
    </source>
</evidence>
<dbReference type="GO" id="GO:0003677">
    <property type="term" value="F:DNA binding"/>
    <property type="evidence" value="ECO:0007669"/>
    <property type="project" value="UniProtKB-KW"/>
</dbReference>
<dbReference type="GO" id="GO:0052170">
    <property type="term" value="P:symbiont-mediated suppression of host innate immune response"/>
    <property type="evidence" value="ECO:0007669"/>
    <property type="project" value="UniProtKB-KW"/>
</dbReference>
<evidence type="ECO:0000256" key="13">
    <source>
        <dbReference type="ARBA" id="ARBA00023125"/>
    </source>
</evidence>
<dbReference type="OrthoDB" id="11041at10239"/>
<reference evidence="20 25" key="1">
    <citation type="submission" date="2016-01" db="EMBL/GenBank/DDBJ databases">
        <title>Molecular characterization of a distinct begomovirus associated with golden mosaic symptom of velvet bean (Mucuna pruriens).</title>
        <authorList>
            <person name="Kang Y.T."/>
            <person name="Tsai W.S."/>
        </authorList>
    </citation>
    <scope>NUCLEOTIDE SEQUENCE</scope>
    <source>
        <strain evidence="19">Bgv1-6</strain>
        <strain evidence="20">Bgv2-3</strain>
        <strain evidence="21">Bgv3-3</strain>
        <strain evidence="22">Bgv3-6</strain>
        <strain evidence="23">Bgv5-9</strain>
        <strain evidence="24">Bgv6-5</strain>
    </source>
</reference>
<keyword evidence="7 17" id="KW-1048">Host nucleus</keyword>
<comment type="similarity">
    <text evidence="3 17">Belongs to the geminiviridae transcriptional activator protein family.</text>
</comment>
<evidence type="ECO:0000256" key="14">
    <source>
        <dbReference type="ARBA" id="ARBA00023159"/>
    </source>
</evidence>
<evidence type="ECO:0000313" key="21">
    <source>
        <dbReference type="EMBL" id="ANW06455.1"/>
    </source>
</evidence>
<evidence type="ECO:0000256" key="8">
    <source>
        <dbReference type="ARBA" id="ARBA00022581"/>
    </source>
</evidence>
<comment type="function">
    <text evidence="17">Strong activator of the late viral genes promoters. Acts as a suppressor of RNA-mediated gene silencing, also known as post-transcriptional gene silencing (PTGS), a mechanism of plant viral defense that limits the accumulation of viral RNAs. Also suppresses the host basal defense by interacting with and inhibiting SNF1 kinase, a key regulator of cell metabolism implicated in innate antiviral defense. Determines pathogenicity.</text>
</comment>
<keyword evidence="13 17" id="KW-0238">DNA-binding</keyword>
<evidence type="ECO:0000256" key="3">
    <source>
        <dbReference type="ARBA" id="ARBA00007672"/>
    </source>
</evidence>
<proteinExistence type="inferred from homology"/>
<evidence type="ECO:0000256" key="2">
    <source>
        <dbReference type="ARBA" id="ARBA00004192"/>
    </source>
</evidence>
<evidence type="ECO:0000256" key="11">
    <source>
        <dbReference type="ARBA" id="ARBA00022771"/>
    </source>
</evidence>
<evidence type="ECO:0000256" key="18">
    <source>
        <dbReference type="SAM" id="MobiDB-lite"/>
    </source>
</evidence>
<keyword evidence="8 17" id="KW-0945">Host-virus interaction</keyword>
<evidence type="ECO:0000256" key="1">
    <source>
        <dbReference type="ARBA" id="ARBA00004147"/>
    </source>
</evidence>
<evidence type="ECO:0000256" key="9">
    <source>
        <dbReference type="ARBA" id="ARBA00022632"/>
    </source>
</evidence>
<comment type="domain">
    <text evidence="17">The zinc finger and the transactivation region are involved in PTGS suppression.</text>
</comment>
<dbReference type="InterPro" id="IPR000942">
    <property type="entry name" value="Gemini_AL2"/>
</dbReference>
<comment type="subcellular location">
    <subcellularLocation>
        <location evidence="2 17">Host cytoplasm</location>
    </subcellularLocation>
    <subcellularLocation>
        <location evidence="1 17">Host nucleus</location>
    </subcellularLocation>
</comment>
<dbReference type="EMBL" id="KU569578">
    <property type="protein sequence ID" value="ANW06443.1"/>
    <property type="molecule type" value="Genomic_DNA"/>
</dbReference>
<evidence type="ECO:0000256" key="15">
    <source>
        <dbReference type="ARBA" id="ARBA00023200"/>
    </source>
</evidence>
<feature type="region of interest" description="Disordered" evidence="18">
    <location>
        <begin position="86"/>
        <end position="113"/>
    </location>
</feature>
<evidence type="ECO:0000313" key="23">
    <source>
        <dbReference type="EMBL" id="ANW06467.1"/>
    </source>
</evidence>
<evidence type="ECO:0000256" key="17">
    <source>
        <dbReference type="RuleBase" id="RU363028"/>
    </source>
</evidence>
<dbReference type="GO" id="GO:0008270">
    <property type="term" value="F:zinc ion binding"/>
    <property type="evidence" value="ECO:0007669"/>
    <property type="project" value="UniProtKB-KW"/>
</dbReference>
<keyword evidence="6" id="KW-0597">Phosphoprotein</keyword>
<keyword evidence="11 17" id="KW-0863">Zinc-finger</keyword>
<accession>A0A1B1UUF1</accession>
<keyword evidence="16" id="KW-0899">Viral immunoevasion</keyword>
<evidence type="ECO:0000256" key="10">
    <source>
        <dbReference type="ARBA" id="ARBA00022723"/>
    </source>
</evidence>